<dbReference type="Gene3D" id="2.60.40.200">
    <property type="entry name" value="Superoxide dismutase, copper/zinc binding domain"/>
    <property type="match status" value="2"/>
</dbReference>
<dbReference type="EMBL" id="JBHSAT010000004">
    <property type="protein sequence ID" value="MFC3877426.1"/>
    <property type="molecule type" value="Genomic_DNA"/>
</dbReference>
<dbReference type="Proteomes" id="UP001595812">
    <property type="component" value="Unassembled WGS sequence"/>
</dbReference>
<gene>
    <name evidence="2" type="ORF">ACFOSX_09300</name>
</gene>
<evidence type="ECO:0000256" key="1">
    <source>
        <dbReference type="ARBA" id="ARBA00010457"/>
    </source>
</evidence>
<dbReference type="InterPro" id="IPR024134">
    <property type="entry name" value="SOD_Cu/Zn_/chaperone"/>
</dbReference>
<accession>A0ABV8AKK4</accession>
<protein>
    <recommendedName>
        <fullName evidence="4">CHRD domain-containing protein</fullName>
    </recommendedName>
</protein>
<organism evidence="2 3">
    <name type="scientific">Winogradskyella maritima</name>
    <dbReference type="NCBI Taxonomy" id="1517766"/>
    <lineage>
        <taxon>Bacteria</taxon>
        <taxon>Pseudomonadati</taxon>
        <taxon>Bacteroidota</taxon>
        <taxon>Flavobacteriia</taxon>
        <taxon>Flavobacteriales</taxon>
        <taxon>Flavobacteriaceae</taxon>
        <taxon>Winogradskyella</taxon>
    </lineage>
</organism>
<dbReference type="InterPro" id="IPR036423">
    <property type="entry name" value="SOD-like_Cu/Zn_dom_sf"/>
</dbReference>
<keyword evidence="3" id="KW-1185">Reference proteome</keyword>
<evidence type="ECO:0000313" key="2">
    <source>
        <dbReference type="EMBL" id="MFC3877426.1"/>
    </source>
</evidence>
<dbReference type="PANTHER" id="PTHR10003">
    <property type="entry name" value="SUPEROXIDE DISMUTASE CU-ZN -RELATED"/>
    <property type="match status" value="1"/>
</dbReference>
<evidence type="ECO:0000313" key="3">
    <source>
        <dbReference type="Proteomes" id="UP001595812"/>
    </source>
</evidence>
<comment type="caution">
    <text evidence="2">The sequence shown here is derived from an EMBL/GenBank/DDBJ whole genome shotgun (WGS) entry which is preliminary data.</text>
</comment>
<reference evidence="3" key="1">
    <citation type="journal article" date="2019" name="Int. J. Syst. Evol. Microbiol.">
        <title>The Global Catalogue of Microorganisms (GCM) 10K type strain sequencing project: providing services to taxonomists for standard genome sequencing and annotation.</title>
        <authorList>
            <consortium name="The Broad Institute Genomics Platform"/>
            <consortium name="The Broad Institute Genome Sequencing Center for Infectious Disease"/>
            <person name="Wu L."/>
            <person name="Ma J."/>
        </authorList>
    </citation>
    <scope>NUCLEOTIDE SEQUENCE [LARGE SCALE GENOMIC DNA]</scope>
    <source>
        <strain evidence="3">CECT 8979</strain>
    </source>
</reference>
<sequence>MKTLIKSVILIFTVALFTSCDSDDDVNIQPTGESKLFTLNSVANPSISGTARFVENSDNSTTIELQLTGTPDGGQHPAHIHFNTAAEGGDIALTLGTVNGDTGFSTVTTSTLNDGTSITYDQLLQFDGYINVHLSANELETLVAQGDIGQNELTATTKVYALGEVDVDGISGTATFTERVNGEVLATLALQNTPDGGMHPAHIHDNTALEGGDIAYTFNAVNGTTGTSSTNFDDISFENILAYDGYINVHLSMDDLATLVAQGDIGQNELTGESTTYALATVDVAGISGDVTFEERVNGDALATISLIGTPDGGMHPAHIHAGSVATAPGAIVFTFNQVDGTTGVSKTNVSALDDDSVFGYDEAVAVDGYVNVHLSMADLATLVAQGNVGANVN</sequence>
<proteinExistence type="inferred from homology"/>
<evidence type="ECO:0008006" key="4">
    <source>
        <dbReference type="Google" id="ProtNLM"/>
    </source>
</evidence>
<comment type="similarity">
    <text evidence="1">Belongs to the Cu-Zn superoxide dismutase family.</text>
</comment>
<dbReference type="SUPFAM" id="SSF49329">
    <property type="entry name" value="Cu,Zn superoxide dismutase-like"/>
    <property type="match status" value="3"/>
</dbReference>
<name>A0ABV8AKK4_9FLAO</name>
<dbReference type="RefSeq" id="WP_386099691.1">
    <property type="nucleotide sequence ID" value="NZ_JBHSAT010000004.1"/>
</dbReference>
<dbReference type="PROSITE" id="PS51257">
    <property type="entry name" value="PROKAR_LIPOPROTEIN"/>
    <property type="match status" value="1"/>
</dbReference>